<keyword evidence="2" id="KW-1185">Reference proteome</keyword>
<evidence type="ECO:0000313" key="1">
    <source>
        <dbReference type="EMBL" id="MED4403987.1"/>
    </source>
</evidence>
<gene>
    <name evidence="1" type="ORF">P9271_22110</name>
</gene>
<dbReference type="Proteomes" id="UP001342826">
    <property type="component" value="Unassembled WGS sequence"/>
</dbReference>
<accession>A0ABU6P3R0</accession>
<organism evidence="1 2">
    <name type="scientific">Metabacillus fastidiosus</name>
    <dbReference type="NCBI Taxonomy" id="1458"/>
    <lineage>
        <taxon>Bacteria</taxon>
        <taxon>Bacillati</taxon>
        <taxon>Bacillota</taxon>
        <taxon>Bacilli</taxon>
        <taxon>Bacillales</taxon>
        <taxon>Bacillaceae</taxon>
        <taxon>Metabacillus</taxon>
    </lineage>
</organism>
<evidence type="ECO:0000313" key="2">
    <source>
        <dbReference type="Proteomes" id="UP001342826"/>
    </source>
</evidence>
<reference evidence="1 2" key="1">
    <citation type="submission" date="2023-03" db="EMBL/GenBank/DDBJ databases">
        <title>Bacillus Genome Sequencing.</title>
        <authorList>
            <person name="Dunlap C."/>
        </authorList>
    </citation>
    <scope>NUCLEOTIDE SEQUENCE [LARGE SCALE GENOMIC DNA]</scope>
    <source>
        <strain evidence="1 2">NRS-1717</strain>
    </source>
</reference>
<protein>
    <recommendedName>
        <fullName evidence="3">SRPBCC family protein</fullName>
    </recommendedName>
</protein>
<evidence type="ECO:0008006" key="3">
    <source>
        <dbReference type="Google" id="ProtNLM"/>
    </source>
</evidence>
<dbReference type="RefSeq" id="WP_328015930.1">
    <property type="nucleotide sequence ID" value="NZ_JARTFS010000021.1"/>
</dbReference>
<sequence length="162" mass="18873">MITYSDTAFVKAPASEIINWFLEMDEEQYMNWHKDHKAFRLVNETKGVGRTCYSEEYLGSFLLKATYKLTVLFENRFLIFELGFPFSLLKGTCHFKLEEQADGTVMTALITLGGKFDLFDPFIQKIMNKFLFKDESLLSHTKEEGEYINELFAERNTNSINS</sequence>
<dbReference type="EMBL" id="JARTFS010000021">
    <property type="protein sequence ID" value="MED4403987.1"/>
    <property type="molecule type" value="Genomic_DNA"/>
</dbReference>
<proteinExistence type="predicted"/>
<comment type="caution">
    <text evidence="1">The sequence shown here is derived from an EMBL/GenBank/DDBJ whole genome shotgun (WGS) entry which is preliminary data.</text>
</comment>
<name>A0ABU6P3R0_9BACI</name>
<dbReference type="SUPFAM" id="SSF55961">
    <property type="entry name" value="Bet v1-like"/>
    <property type="match status" value="1"/>
</dbReference>